<evidence type="ECO:0000313" key="1">
    <source>
        <dbReference type="EMBL" id="CAG9566114.1"/>
    </source>
</evidence>
<comment type="caution">
    <text evidence="1">The sequence shown here is derived from an EMBL/GenBank/DDBJ whole genome shotgun (WGS) entry which is preliminary data.</text>
</comment>
<evidence type="ECO:0000313" key="2">
    <source>
        <dbReference type="Proteomes" id="UP000789524"/>
    </source>
</evidence>
<dbReference type="Proteomes" id="UP000789524">
    <property type="component" value="Unassembled WGS sequence"/>
</dbReference>
<sequence>MDSAIRHQKLGITQIRTLEVGVQFSNPNTTNGGNFFIYLQHRYMLELVNYMRAPKDDATKSTATEDCHMLPMWTTGAHSAYVSN</sequence>
<protein>
    <submittedName>
        <fullName evidence="1">(African queen) hypothetical protein</fullName>
    </submittedName>
</protein>
<reference evidence="1" key="1">
    <citation type="submission" date="2021-09" db="EMBL/GenBank/DDBJ databases">
        <authorList>
            <person name="Martin H S."/>
        </authorList>
    </citation>
    <scope>NUCLEOTIDE SEQUENCE</scope>
</reference>
<name>A0A8J2VSH9_9NEOP</name>
<gene>
    <name evidence="1" type="ORF">DCHRY22_LOCUS6833</name>
</gene>
<accession>A0A8J2VSH9</accession>
<keyword evidence="2" id="KW-1185">Reference proteome</keyword>
<dbReference type="AlphaFoldDB" id="A0A8J2VSH9"/>
<proteinExistence type="predicted"/>
<dbReference type="EMBL" id="CAKASE010000056">
    <property type="protein sequence ID" value="CAG9566114.1"/>
    <property type="molecule type" value="Genomic_DNA"/>
</dbReference>
<organism evidence="1 2">
    <name type="scientific">Danaus chrysippus</name>
    <name type="common">African queen</name>
    <dbReference type="NCBI Taxonomy" id="151541"/>
    <lineage>
        <taxon>Eukaryota</taxon>
        <taxon>Metazoa</taxon>
        <taxon>Ecdysozoa</taxon>
        <taxon>Arthropoda</taxon>
        <taxon>Hexapoda</taxon>
        <taxon>Insecta</taxon>
        <taxon>Pterygota</taxon>
        <taxon>Neoptera</taxon>
        <taxon>Endopterygota</taxon>
        <taxon>Lepidoptera</taxon>
        <taxon>Glossata</taxon>
        <taxon>Ditrysia</taxon>
        <taxon>Papilionoidea</taxon>
        <taxon>Nymphalidae</taxon>
        <taxon>Danainae</taxon>
        <taxon>Danaini</taxon>
        <taxon>Danaina</taxon>
        <taxon>Danaus</taxon>
        <taxon>Anosia</taxon>
    </lineage>
</organism>